<protein>
    <submittedName>
        <fullName evidence="1">Uncharacterized protein</fullName>
    </submittedName>
</protein>
<keyword evidence="2" id="KW-1185">Reference proteome</keyword>
<reference evidence="1 2" key="1">
    <citation type="submission" date="2019-07" db="EMBL/GenBank/DDBJ databases">
        <title>Draft Genome Sequences of Bacteroides pyogenes Strains Isolated from the Uterus Holstein Dairy Cows with Metritis.</title>
        <authorList>
            <person name="Cunha F."/>
            <person name="Galvao K.N."/>
            <person name="Jeon S.J."/>
            <person name="Jeong K.C."/>
        </authorList>
    </citation>
    <scope>NUCLEOTIDE SEQUENCE [LARGE SCALE GENOMIC DNA]</scope>
    <source>
        <strain evidence="1 2">KG-31</strain>
    </source>
</reference>
<accession>A0A5D3EHZ0</accession>
<dbReference type="EMBL" id="VKLW01000001">
    <property type="protein sequence ID" value="TYK35589.1"/>
    <property type="molecule type" value="Genomic_DNA"/>
</dbReference>
<gene>
    <name evidence="1" type="ORF">FNJ60_00300</name>
</gene>
<sequence length="333" mass="38967">MEIPEFKSKQEAIDFLEANNTPKCIVGGKTYYALFGLQDVETCFYDEDDWDEMPNCMPYTIDSLYSPKGEAERWEIFGSIFFKYGGTAEGLFERRVEQIGYIDNVAIFLNIIVKNSTESAKEIFKALKKYAYFYEITLDKEGHFLLYRLGGMFTPYTFSIVCFRDGEYKSIVDDPEECQEAGKFLKSEGIDTSRTAYEIIEYADRDYIMDYKMFWEHTAASWTPCEKPEDLGEPADVSPRGSKYFFKEDECGEYVIRYAAIWGWCDDCYWILDGEIPETKEFSWSKCYLNSFIDIKKASQTKGNMEKFHPFIKEYSKRGEYVLRRLSETGKRS</sequence>
<comment type="caution">
    <text evidence="1">The sequence shown here is derived from an EMBL/GenBank/DDBJ whole genome shotgun (WGS) entry which is preliminary data.</text>
</comment>
<dbReference type="Proteomes" id="UP000324383">
    <property type="component" value="Unassembled WGS sequence"/>
</dbReference>
<evidence type="ECO:0000313" key="1">
    <source>
        <dbReference type="EMBL" id="TYK35589.1"/>
    </source>
</evidence>
<organism evidence="1 2">
    <name type="scientific">Bacteroides pyogenes</name>
    <dbReference type="NCBI Taxonomy" id="310300"/>
    <lineage>
        <taxon>Bacteria</taxon>
        <taxon>Pseudomonadati</taxon>
        <taxon>Bacteroidota</taxon>
        <taxon>Bacteroidia</taxon>
        <taxon>Bacteroidales</taxon>
        <taxon>Bacteroidaceae</taxon>
        <taxon>Bacteroides</taxon>
    </lineage>
</organism>
<dbReference type="AlphaFoldDB" id="A0A5D3EHZ0"/>
<evidence type="ECO:0000313" key="2">
    <source>
        <dbReference type="Proteomes" id="UP000324383"/>
    </source>
</evidence>
<proteinExistence type="predicted"/>
<dbReference type="RefSeq" id="WP_148730076.1">
    <property type="nucleotide sequence ID" value="NZ_VKLW01000001.1"/>
</dbReference>
<name>A0A5D3EHZ0_9BACE</name>